<protein>
    <submittedName>
        <fullName evidence="1">Uncharacterized protein</fullName>
    </submittedName>
</protein>
<dbReference type="Proteomes" id="UP001281147">
    <property type="component" value="Unassembled WGS sequence"/>
</dbReference>
<keyword evidence="2" id="KW-1185">Reference proteome</keyword>
<sequence length="378" mass="40441">MSAWDRQSFDANTNNIWSTATPPYELDYDPVELAILMARSGSTYRRTSPFIRYRRRPLSQASMSPTPTSPTSPPASSGGAPSFRQAKAQWSPPPSPHNLSPPSSPRVDSPQQTPSSPFPSPTPKHRTNLASKLYAAATAGDLKHIRLLLSLGAPINTPTLVQNLYDAFKPAKPGCLSALAGAASHGQIGAVKLLLAHGAALNPTMQQSSSSPLHQAIKADDIEMTAFLLSCGADVNILNCFNSTPLMYAARYSSPALVSLILSYNPDLHKRSFIGTAAIHMAFWPGNEEVMELLLRAGADPDAKMGDGSTPLHCAALGDLPGVARVLVKFGAEVGRRNEEGRTAVQVAREKGCVEVVGVLEGAEEDLRDDDLYIMLMT</sequence>
<organism evidence="1 2">
    <name type="scientific">Vermiconidia calcicola</name>
    <dbReference type="NCBI Taxonomy" id="1690605"/>
    <lineage>
        <taxon>Eukaryota</taxon>
        <taxon>Fungi</taxon>
        <taxon>Dikarya</taxon>
        <taxon>Ascomycota</taxon>
        <taxon>Pezizomycotina</taxon>
        <taxon>Dothideomycetes</taxon>
        <taxon>Dothideomycetidae</taxon>
        <taxon>Mycosphaerellales</taxon>
        <taxon>Extremaceae</taxon>
        <taxon>Vermiconidia</taxon>
    </lineage>
</organism>
<accession>A0ACC3NB47</accession>
<proteinExistence type="predicted"/>
<dbReference type="EMBL" id="JAUTXU010000062">
    <property type="protein sequence ID" value="KAK3713497.1"/>
    <property type="molecule type" value="Genomic_DNA"/>
</dbReference>
<gene>
    <name evidence="1" type="ORF">LTR37_008455</name>
</gene>
<comment type="caution">
    <text evidence="1">The sequence shown here is derived from an EMBL/GenBank/DDBJ whole genome shotgun (WGS) entry which is preliminary data.</text>
</comment>
<evidence type="ECO:0000313" key="1">
    <source>
        <dbReference type="EMBL" id="KAK3713497.1"/>
    </source>
</evidence>
<reference evidence="1" key="1">
    <citation type="submission" date="2023-07" db="EMBL/GenBank/DDBJ databases">
        <title>Black Yeasts Isolated from many extreme environments.</title>
        <authorList>
            <person name="Coleine C."/>
            <person name="Stajich J.E."/>
            <person name="Selbmann L."/>
        </authorList>
    </citation>
    <scope>NUCLEOTIDE SEQUENCE</scope>
    <source>
        <strain evidence="1">CCFEE 5714</strain>
    </source>
</reference>
<evidence type="ECO:0000313" key="2">
    <source>
        <dbReference type="Proteomes" id="UP001281147"/>
    </source>
</evidence>
<name>A0ACC3NB47_9PEZI</name>